<dbReference type="InterPro" id="IPR013655">
    <property type="entry name" value="PAS_fold_3"/>
</dbReference>
<dbReference type="InterPro" id="IPR000700">
    <property type="entry name" value="PAS-assoc_C"/>
</dbReference>
<dbReference type="EMBL" id="WUUT01000008">
    <property type="protein sequence ID" value="MXR53069.1"/>
    <property type="molecule type" value="Genomic_DNA"/>
</dbReference>
<evidence type="ECO:0000256" key="1">
    <source>
        <dbReference type="ARBA" id="ARBA00000085"/>
    </source>
</evidence>
<keyword evidence="7" id="KW-0175">Coiled coil</keyword>
<dbReference type="PROSITE" id="PS50113">
    <property type="entry name" value="PAC"/>
    <property type="match status" value="2"/>
</dbReference>
<dbReference type="Pfam" id="PF00512">
    <property type="entry name" value="HisKA"/>
    <property type="match status" value="1"/>
</dbReference>
<dbReference type="PANTHER" id="PTHR43711:SF1">
    <property type="entry name" value="HISTIDINE KINASE 1"/>
    <property type="match status" value="1"/>
</dbReference>
<dbReference type="InterPro" id="IPR001610">
    <property type="entry name" value="PAC"/>
</dbReference>
<evidence type="ECO:0000256" key="7">
    <source>
        <dbReference type="SAM" id="Coils"/>
    </source>
</evidence>
<dbReference type="CDD" id="cd00082">
    <property type="entry name" value="HisKA"/>
    <property type="match status" value="1"/>
</dbReference>
<comment type="caution">
    <text evidence="6">Lacks conserved residue(s) required for the propagation of feature annotation.</text>
</comment>
<organism evidence="12 13">
    <name type="scientific">Halovenus carboxidivorans</name>
    <dbReference type="NCBI Taxonomy" id="2692199"/>
    <lineage>
        <taxon>Archaea</taxon>
        <taxon>Methanobacteriati</taxon>
        <taxon>Methanobacteriota</taxon>
        <taxon>Stenosarchaea group</taxon>
        <taxon>Halobacteria</taxon>
        <taxon>Halobacteriales</taxon>
        <taxon>Haloarculaceae</taxon>
        <taxon>Halovenus</taxon>
    </lineage>
</organism>
<dbReference type="InterPro" id="IPR003661">
    <property type="entry name" value="HisK_dim/P_dom"/>
</dbReference>
<dbReference type="PANTHER" id="PTHR43711">
    <property type="entry name" value="TWO-COMPONENT HISTIDINE KINASE"/>
    <property type="match status" value="1"/>
</dbReference>
<gene>
    <name evidence="12" type="ORF">GRX03_15840</name>
</gene>
<keyword evidence="13" id="KW-1185">Reference proteome</keyword>
<dbReference type="InterPro" id="IPR003018">
    <property type="entry name" value="GAF"/>
</dbReference>
<feature type="domain" description="PAS" evidence="10">
    <location>
        <begin position="408"/>
        <end position="481"/>
    </location>
</feature>
<feature type="coiled-coil region" evidence="7">
    <location>
        <begin position="568"/>
        <end position="595"/>
    </location>
</feature>
<dbReference type="InterPro" id="IPR005467">
    <property type="entry name" value="His_kinase_dom"/>
</dbReference>
<dbReference type="PROSITE" id="PS50112">
    <property type="entry name" value="PAS"/>
    <property type="match status" value="2"/>
</dbReference>
<dbReference type="Gene3D" id="3.30.450.20">
    <property type="entry name" value="PAS domain"/>
    <property type="match status" value="2"/>
</dbReference>
<dbReference type="Gene3D" id="3.30.565.10">
    <property type="entry name" value="Histidine kinase-like ATPase, C-terminal domain"/>
    <property type="match status" value="1"/>
</dbReference>
<evidence type="ECO:0000313" key="12">
    <source>
        <dbReference type="EMBL" id="MXR53069.1"/>
    </source>
</evidence>
<feature type="domain" description="PAC" evidence="11">
    <location>
        <begin position="484"/>
        <end position="533"/>
    </location>
</feature>
<name>A0A6B0TIN8_9EURY</name>
<keyword evidence="5" id="KW-0902">Two-component regulatory system</keyword>
<dbReference type="PROSITE" id="PS50109">
    <property type="entry name" value="HIS_KIN"/>
    <property type="match status" value="1"/>
</dbReference>
<keyword evidence="3" id="KW-0808">Transferase</keyword>
<dbReference type="Pfam" id="PF00072">
    <property type="entry name" value="Response_reg"/>
    <property type="match status" value="1"/>
</dbReference>
<evidence type="ECO:0000313" key="13">
    <source>
        <dbReference type="Proteomes" id="UP000466535"/>
    </source>
</evidence>
<dbReference type="SMART" id="SM00065">
    <property type="entry name" value="GAF"/>
    <property type="match status" value="1"/>
</dbReference>
<accession>A0A6B0TIN8</accession>
<dbReference type="InterPro" id="IPR036890">
    <property type="entry name" value="HATPase_C_sf"/>
</dbReference>
<reference evidence="12 13" key="1">
    <citation type="submission" date="2019-12" db="EMBL/GenBank/DDBJ databases">
        <title>Isolation and characterization of three novel carbon monoxide-oxidizing members of Halobacteria from salione crusts and soils.</title>
        <authorList>
            <person name="Myers M.R."/>
            <person name="King G.M."/>
        </authorList>
    </citation>
    <scope>NUCLEOTIDE SEQUENCE [LARGE SCALE GENOMIC DNA]</scope>
    <source>
        <strain evidence="12 13">WSH3</strain>
    </source>
</reference>
<dbReference type="Pfam" id="PF08448">
    <property type="entry name" value="PAS_4"/>
    <property type="match status" value="1"/>
</dbReference>
<dbReference type="SUPFAM" id="SSF55874">
    <property type="entry name" value="ATPase domain of HSP90 chaperone/DNA topoisomerase II/histidine kinase"/>
    <property type="match status" value="1"/>
</dbReference>
<feature type="domain" description="PAC" evidence="11">
    <location>
        <begin position="205"/>
        <end position="257"/>
    </location>
</feature>
<dbReference type="SUPFAM" id="SSF52172">
    <property type="entry name" value="CheY-like"/>
    <property type="match status" value="1"/>
</dbReference>
<dbReference type="SMART" id="SM00387">
    <property type="entry name" value="HATPase_c"/>
    <property type="match status" value="1"/>
</dbReference>
<evidence type="ECO:0000256" key="4">
    <source>
        <dbReference type="ARBA" id="ARBA00022777"/>
    </source>
</evidence>
<dbReference type="Gene3D" id="1.10.287.130">
    <property type="match status" value="1"/>
</dbReference>
<dbReference type="SUPFAM" id="SSF55785">
    <property type="entry name" value="PYP-like sensor domain (PAS domain)"/>
    <property type="match status" value="2"/>
</dbReference>
<dbReference type="SUPFAM" id="SSF47384">
    <property type="entry name" value="Homodimeric domain of signal transducing histidine kinase"/>
    <property type="match status" value="1"/>
</dbReference>
<proteinExistence type="predicted"/>
<dbReference type="InterPro" id="IPR001789">
    <property type="entry name" value="Sig_transdc_resp-reg_receiver"/>
</dbReference>
<dbReference type="InterPro" id="IPR003594">
    <property type="entry name" value="HATPase_dom"/>
</dbReference>
<evidence type="ECO:0000256" key="5">
    <source>
        <dbReference type="ARBA" id="ARBA00023012"/>
    </source>
</evidence>
<dbReference type="AlphaFoldDB" id="A0A6B0TIN8"/>
<evidence type="ECO:0000256" key="2">
    <source>
        <dbReference type="ARBA" id="ARBA00012438"/>
    </source>
</evidence>
<protein>
    <recommendedName>
        <fullName evidence="2">histidine kinase</fullName>
        <ecNumber evidence="2">2.7.13.3</ecNumber>
    </recommendedName>
</protein>
<dbReference type="SMART" id="SM00086">
    <property type="entry name" value="PAC"/>
    <property type="match status" value="2"/>
</dbReference>
<dbReference type="NCBIfam" id="TIGR00229">
    <property type="entry name" value="sensory_box"/>
    <property type="match status" value="1"/>
</dbReference>
<dbReference type="InterPro" id="IPR036097">
    <property type="entry name" value="HisK_dim/P_sf"/>
</dbReference>
<dbReference type="CDD" id="cd00156">
    <property type="entry name" value="REC"/>
    <property type="match status" value="1"/>
</dbReference>
<dbReference type="Proteomes" id="UP000466535">
    <property type="component" value="Unassembled WGS sequence"/>
</dbReference>
<dbReference type="OrthoDB" id="8127at2157"/>
<dbReference type="Pfam" id="PF08447">
    <property type="entry name" value="PAS_3"/>
    <property type="match status" value="1"/>
</dbReference>
<comment type="catalytic activity">
    <reaction evidence="1">
        <text>ATP + protein L-histidine = ADP + protein N-phospho-L-histidine.</text>
        <dbReference type="EC" id="2.7.13.3"/>
    </reaction>
</comment>
<dbReference type="SMART" id="SM00091">
    <property type="entry name" value="PAS"/>
    <property type="match status" value="2"/>
</dbReference>
<feature type="domain" description="PAS" evidence="10">
    <location>
        <begin position="132"/>
        <end position="186"/>
    </location>
</feature>
<evidence type="ECO:0000259" key="9">
    <source>
        <dbReference type="PROSITE" id="PS50110"/>
    </source>
</evidence>
<dbReference type="EC" id="2.7.13.3" evidence="2"/>
<dbReference type="Gene3D" id="3.40.50.2300">
    <property type="match status" value="1"/>
</dbReference>
<evidence type="ECO:0000256" key="6">
    <source>
        <dbReference type="PROSITE-ProRule" id="PRU00169"/>
    </source>
</evidence>
<evidence type="ECO:0000259" key="11">
    <source>
        <dbReference type="PROSITE" id="PS50113"/>
    </source>
</evidence>
<keyword evidence="4" id="KW-0418">Kinase</keyword>
<dbReference type="InterPro" id="IPR029016">
    <property type="entry name" value="GAF-like_dom_sf"/>
</dbReference>
<dbReference type="InterPro" id="IPR000014">
    <property type="entry name" value="PAS"/>
</dbReference>
<dbReference type="Pfam" id="PF02518">
    <property type="entry name" value="HATPase_c"/>
    <property type="match status" value="1"/>
</dbReference>
<dbReference type="Gene3D" id="3.30.450.40">
    <property type="match status" value="1"/>
</dbReference>
<dbReference type="CDD" id="cd00130">
    <property type="entry name" value="PAS"/>
    <property type="match status" value="2"/>
</dbReference>
<feature type="domain" description="Response regulatory" evidence="9">
    <location>
        <begin position="8"/>
        <end position="119"/>
    </location>
</feature>
<dbReference type="InterPro" id="IPR011006">
    <property type="entry name" value="CheY-like_superfamily"/>
</dbReference>
<dbReference type="SMART" id="SM00388">
    <property type="entry name" value="HisKA"/>
    <property type="match status" value="1"/>
</dbReference>
<evidence type="ECO:0000256" key="3">
    <source>
        <dbReference type="ARBA" id="ARBA00022679"/>
    </source>
</evidence>
<dbReference type="RefSeq" id="WP_159765357.1">
    <property type="nucleotide sequence ID" value="NZ_WUUT01000008.1"/>
</dbReference>
<evidence type="ECO:0000259" key="8">
    <source>
        <dbReference type="PROSITE" id="PS50109"/>
    </source>
</evidence>
<comment type="caution">
    <text evidence="12">The sequence shown here is derived from an EMBL/GenBank/DDBJ whole genome shotgun (WGS) entry which is preliminary data.</text>
</comment>
<dbReference type="InterPro" id="IPR013656">
    <property type="entry name" value="PAS_4"/>
</dbReference>
<dbReference type="InterPro" id="IPR050736">
    <property type="entry name" value="Sensor_HK_Regulatory"/>
</dbReference>
<evidence type="ECO:0000259" key="10">
    <source>
        <dbReference type="PROSITE" id="PS50112"/>
    </source>
</evidence>
<dbReference type="GO" id="GO:0000155">
    <property type="term" value="F:phosphorelay sensor kinase activity"/>
    <property type="evidence" value="ECO:0007669"/>
    <property type="project" value="InterPro"/>
</dbReference>
<feature type="domain" description="Histidine kinase" evidence="8">
    <location>
        <begin position="544"/>
        <end position="732"/>
    </location>
</feature>
<dbReference type="InterPro" id="IPR035965">
    <property type="entry name" value="PAS-like_dom_sf"/>
</dbReference>
<sequence>METPDGIDVLYLGRAETVADTLERTSDSLRVETVDRATDALDRLDAANFDCLVSEYALPESTGIDALREVRTDRPAFPVVLYADGSEELASEAISAGVTEYVPRQGGGPDSLAAGIRDAVDQCRHVRSAAESQRRLSLFIEQSPLGVIEWNRAFEAVRVNPAAEEILGYSESELVGRSWETIVPESEQTDVAGVIDRLRESAEGFHSVNQNLRKDGERITCEWHNRAVTDDDGDVVAIYSQFQDITKRRSRTEAIADLHDIVDELTRCSTREAIYERTVEAARGILDFDQVAIATEEDGYLTARALSDASPINERTKMPVDEGIAGKTYRNDECYVIDDVREEDAAQPQSDLIRSALSVPISGYGVFQVIDRQPAAFDQQDLELARLLVQHVETALARLEREQTLEQIRDHVEFALETTDSVVWAVDLGTGEITTRLGPSRRLFGLGEEEITTVGDFLEQAVHPSDAERIREVSADAVSGDGEFDVVYRTNQADDQTRWVEATGFVRSADQQRMIGLTTDVTERERRERELERQNERLEEFASVVSHDLRNPLQVANSWLELAKEEPKSEYLDNIAQAHERMDVLIEELLELAREGGRALDTEEIDLAESCRACWQTVDTAEATLSVEVERTLTADRNRFRQLLANLFRNAVEHGGEDVAVTVAELPDGFYVEDDGPGIDPEEREEVFESGHSATEDGTGFGLSIVARVADAHGWEVGVAEGDAGGARFEITGVSSLSE</sequence>
<dbReference type="PROSITE" id="PS50110">
    <property type="entry name" value="RESPONSE_REGULATORY"/>
    <property type="match status" value="1"/>
</dbReference>
<dbReference type="Pfam" id="PF13185">
    <property type="entry name" value="GAF_2"/>
    <property type="match status" value="1"/>
</dbReference>
<dbReference type="SUPFAM" id="SSF55781">
    <property type="entry name" value="GAF domain-like"/>
    <property type="match status" value="1"/>
</dbReference>